<keyword evidence="1" id="KW-0472">Membrane</keyword>
<sequence>MSIKNKIGLGMIALFILVTIVGNFLDGFWHGITFIGVTAWVVIALELSSSSK</sequence>
<feature type="transmembrane region" description="Helical" evidence="1">
    <location>
        <begin position="31"/>
        <end position="48"/>
    </location>
</feature>
<evidence type="ECO:0000256" key="1">
    <source>
        <dbReference type="SAM" id="Phobius"/>
    </source>
</evidence>
<accession>A0A660E3J0</accession>
<feature type="transmembrane region" description="Helical" evidence="1">
    <location>
        <begin position="7"/>
        <end position="25"/>
    </location>
</feature>
<dbReference type="EMBL" id="UYIG01000174">
    <property type="protein sequence ID" value="VDG30190.1"/>
    <property type="molecule type" value="Genomic_DNA"/>
</dbReference>
<keyword evidence="1" id="KW-1133">Transmembrane helix</keyword>
<dbReference type="RefSeq" id="WP_165450104.1">
    <property type="nucleotide sequence ID" value="NZ_UYIG01000174.1"/>
</dbReference>
<organism evidence="2 3">
    <name type="scientific">Lactiplantibacillus mudanjiangensis</name>
    <dbReference type="NCBI Taxonomy" id="1296538"/>
    <lineage>
        <taxon>Bacteria</taxon>
        <taxon>Bacillati</taxon>
        <taxon>Bacillota</taxon>
        <taxon>Bacilli</taxon>
        <taxon>Lactobacillales</taxon>
        <taxon>Lactobacillaceae</taxon>
        <taxon>Lactiplantibacillus</taxon>
    </lineage>
</organism>
<reference evidence="2 3" key="1">
    <citation type="submission" date="2018-11" db="EMBL/GenBank/DDBJ databases">
        <authorList>
            <person name="Wuyts S."/>
        </authorList>
    </citation>
    <scope>NUCLEOTIDE SEQUENCE [LARGE SCALE GENOMIC DNA]</scope>
    <source>
        <strain evidence="2">Lactobacillus mudanjiangensis AMBF249</strain>
    </source>
</reference>
<evidence type="ECO:0000313" key="2">
    <source>
        <dbReference type="EMBL" id="VDG30190.1"/>
    </source>
</evidence>
<proteinExistence type="predicted"/>
<protein>
    <submittedName>
        <fullName evidence="2">Uncharacterized protein</fullName>
    </submittedName>
</protein>
<name>A0A660E3J0_9LACO</name>
<dbReference type="AlphaFoldDB" id="A0A660E3J0"/>
<evidence type="ECO:0000313" key="3">
    <source>
        <dbReference type="Proteomes" id="UP000289996"/>
    </source>
</evidence>
<keyword evidence="1" id="KW-0812">Transmembrane</keyword>
<dbReference type="Proteomes" id="UP000289996">
    <property type="component" value="Unassembled WGS sequence"/>
</dbReference>
<gene>
    <name evidence="2" type="ORF">MUDAN_MDHGFNIF_01743</name>
</gene>
<keyword evidence="3" id="KW-1185">Reference proteome</keyword>